<dbReference type="VEuPathDB" id="FungiDB:I303_01451"/>
<reference evidence="2" key="3">
    <citation type="submission" date="2024-02" db="EMBL/GenBank/DDBJ databases">
        <title>Comparative genomics of Cryptococcus and Kwoniella reveals pathogenesis evolution and contrasting modes of karyotype evolution via chromosome fusion or intercentromeric recombination.</title>
        <authorList>
            <person name="Coelho M.A."/>
            <person name="David-Palma M."/>
            <person name="Shea T."/>
            <person name="Bowers K."/>
            <person name="McGinley-Smith S."/>
            <person name="Mohammad A.W."/>
            <person name="Gnirke A."/>
            <person name="Yurkov A.M."/>
            <person name="Nowrousian M."/>
            <person name="Sun S."/>
            <person name="Cuomo C.A."/>
            <person name="Heitman J."/>
        </authorList>
    </citation>
    <scope>NUCLEOTIDE SEQUENCE</scope>
    <source>
        <strain evidence="2">CBS 10117</strain>
    </source>
</reference>
<dbReference type="STRING" id="1296121.A0A1A6AHR8"/>
<dbReference type="RefSeq" id="XP_018267464.1">
    <property type="nucleotide sequence ID" value="XM_018404810.1"/>
</dbReference>
<dbReference type="EMBL" id="KI894027">
    <property type="protein sequence ID" value="OBR89622.1"/>
    <property type="molecule type" value="Genomic_DNA"/>
</dbReference>
<sequence>MALKHLILDAGLTIKRRALQCNIGPDGGISDCLSAITQLVDQVEVIGNAGMLIYLHDITACTLSEVTTLMYKYFWKLSVNQKSLVVSLIKRINQICVQVTGGSDNSATAFIARFTQKALKSLSIESRAPSPTAQGENDVNRTGDDYDFLKSLDEFVHTSATQDDLTQEDQQFWLSLFAPTGTETDMFYLGDLPGP</sequence>
<evidence type="ECO:0000313" key="3">
    <source>
        <dbReference type="Proteomes" id="UP000078595"/>
    </source>
</evidence>
<reference evidence="2" key="2">
    <citation type="submission" date="2013-07" db="EMBL/GenBank/DDBJ databases">
        <authorList>
            <consortium name="The Broad Institute Genome Sequencing Platform"/>
            <person name="Cuomo C."/>
            <person name="Litvintseva A."/>
            <person name="Chen Y."/>
            <person name="Heitman J."/>
            <person name="Sun S."/>
            <person name="Springer D."/>
            <person name="Dromer F."/>
            <person name="Young S.K."/>
            <person name="Zeng Q."/>
            <person name="Gargeya S."/>
            <person name="Fitzgerald M."/>
            <person name="Abouelleil A."/>
            <person name="Alvarado L."/>
            <person name="Berlin A.M."/>
            <person name="Chapman S.B."/>
            <person name="Dewar J."/>
            <person name="Goldberg J."/>
            <person name="Griggs A."/>
            <person name="Gujja S."/>
            <person name="Hansen M."/>
            <person name="Howarth C."/>
            <person name="Imamovic A."/>
            <person name="Larimer J."/>
            <person name="McCowan C."/>
            <person name="Murphy C."/>
            <person name="Pearson M."/>
            <person name="Priest M."/>
            <person name="Roberts A."/>
            <person name="Saif S."/>
            <person name="Shea T."/>
            <person name="Sykes S."/>
            <person name="Wortman J."/>
            <person name="Nusbaum C."/>
            <person name="Birren B."/>
        </authorList>
    </citation>
    <scope>NUCLEOTIDE SEQUENCE</scope>
    <source>
        <strain evidence="2">CBS 10117</strain>
    </source>
</reference>
<organism evidence="1">
    <name type="scientific">Kwoniella dejecticola CBS 10117</name>
    <dbReference type="NCBI Taxonomy" id="1296121"/>
    <lineage>
        <taxon>Eukaryota</taxon>
        <taxon>Fungi</taxon>
        <taxon>Dikarya</taxon>
        <taxon>Basidiomycota</taxon>
        <taxon>Agaricomycotina</taxon>
        <taxon>Tremellomycetes</taxon>
        <taxon>Tremellales</taxon>
        <taxon>Cryptococcaceae</taxon>
        <taxon>Kwoniella</taxon>
    </lineage>
</organism>
<protein>
    <submittedName>
        <fullName evidence="1">Uncharacterized protein</fullName>
    </submittedName>
</protein>
<dbReference type="KEGG" id="kdj:28965150"/>
<dbReference type="EMBL" id="CP144530">
    <property type="protein sequence ID" value="WWC58896.1"/>
    <property type="molecule type" value="Genomic_DNA"/>
</dbReference>
<dbReference type="AlphaFoldDB" id="A0A1A6AHR8"/>
<reference evidence="1" key="1">
    <citation type="submission" date="2013-07" db="EMBL/GenBank/DDBJ databases">
        <title>The Genome Sequence of Cryptococcus dejecticola CBS10117.</title>
        <authorList>
            <consortium name="The Broad Institute Genome Sequencing Platform"/>
            <person name="Cuomo C."/>
            <person name="Litvintseva A."/>
            <person name="Chen Y."/>
            <person name="Heitman J."/>
            <person name="Sun S."/>
            <person name="Springer D."/>
            <person name="Dromer F."/>
            <person name="Young S.K."/>
            <person name="Zeng Q."/>
            <person name="Gargeya S."/>
            <person name="Fitzgerald M."/>
            <person name="Abouelleil A."/>
            <person name="Alvarado L."/>
            <person name="Berlin A.M."/>
            <person name="Chapman S.B."/>
            <person name="Dewar J."/>
            <person name="Goldberg J."/>
            <person name="Griggs A."/>
            <person name="Gujja S."/>
            <person name="Hansen M."/>
            <person name="Howarth C."/>
            <person name="Imamovic A."/>
            <person name="Larimer J."/>
            <person name="McCowan C."/>
            <person name="Murphy C."/>
            <person name="Pearson M."/>
            <person name="Priest M."/>
            <person name="Roberts A."/>
            <person name="Saif S."/>
            <person name="Shea T."/>
            <person name="Sykes S."/>
            <person name="Wortman J."/>
            <person name="Nusbaum C."/>
            <person name="Birren B."/>
        </authorList>
    </citation>
    <scope>NUCLEOTIDE SEQUENCE [LARGE SCALE GENOMIC DNA]</scope>
    <source>
        <strain evidence="1">CBS 10117</strain>
    </source>
</reference>
<accession>A0A1A6AHR8</accession>
<dbReference type="Proteomes" id="UP000078595">
    <property type="component" value="Chromosome 1"/>
</dbReference>
<proteinExistence type="predicted"/>
<evidence type="ECO:0000313" key="2">
    <source>
        <dbReference type="EMBL" id="WWC58896.1"/>
    </source>
</evidence>
<gene>
    <name evidence="1" type="ORF">I303_01451</name>
    <name evidence="2" type="ORF">I303_101441</name>
</gene>
<evidence type="ECO:0000313" key="1">
    <source>
        <dbReference type="EMBL" id="OBR89622.1"/>
    </source>
</evidence>
<keyword evidence="3" id="KW-1185">Reference proteome</keyword>
<dbReference type="GeneID" id="28965150"/>
<dbReference type="OrthoDB" id="3163292at2759"/>
<name>A0A1A6AHR8_9TREE</name>